<dbReference type="InterPro" id="IPR036638">
    <property type="entry name" value="HLH_DNA-bd_sf"/>
</dbReference>
<protein>
    <submittedName>
        <fullName evidence="9">Deadpan-like protein</fullName>
    </submittedName>
</protein>
<dbReference type="SMART" id="SM00511">
    <property type="entry name" value="ORANGE"/>
    <property type="match status" value="1"/>
</dbReference>
<keyword evidence="10" id="KW-1185">Reference proteome</keyword>
<dbReference type="PROSITE" id="PS51054">
    <property type="entry name" value="ORANGE"/>
    <property type="match status" value="1"/>
</dbReference>
<dbReference type="Gene3D" id="6.10.250.980">
    <property type="match status" value="1"/>
</dbReference>
<dbReference type="GO" id="GO:0046983">
    <property type="term" value="F:protein dimerization activity"/>
    <property type="evidence" value="ECO:0007669"/>
    <property type="project" value="InterPro"/>
</dbReference>
<dbReference type="Gene3D" id="4.10.280.10">
    <property type="entry name" value="Helix-loop-helix DNA-binding domain"/>
    <property type="match status" value="1"/>
</dbReference>
<dbReference type="EMBL" id="NCKU01011552">
    <property type="protein sequence ID" value="RWS00401.1"/>
    <property type="molecule type" value="Genomic_DNA"/>
</dbReference>
<dbReference type="Pfam" id="PF07527">
    <property type="entry name" value="Hairy_orange"/>
    <property type="match status" value="1"/>
</dbReference>
<dbReference type="InterPro" id="IPR011598">
    <property type="entry name" value="bHLH_dom"/>
</dbReference>
<evidence type="ECO:0000256" key="5">
    <source>
        <dbReference type="ARBA" id="ARBA00023242"/>
    </source>
</evidence>
<evidence type="ECO:0000256" key="3">
    <source>
        <dbReference type="ARBA" id="ARBA00023125"/>
    </source>
</evidence>
<dbReference type="STRING" id="1965070.A0A443QBJ2"/>
<reference evidence="9 10" key="1">
    <citation type="journal article" date="2018" name="Gigascience">
        <title>Genomes of trombidid mites reveal novel predicted allergens and laterally-transferred genes associated with secondary metabolism.</title>
        <authorList>
            <person name="Dong X."/>
            <person name="Chaisiri K."/>
            <person name="Xia D."/>
            <person name="Armstrong S.D."/>
            <person name="Fang Y."/>
            <person name="Donnelly M.J."/>
            <person name="Kadowaki T."/>
            <person name="McGarry J.W."/>
            <person name="Darby A.C."/>
            <person name="Makepeace B.L."/>
        </authorList>
    </citation>
    <scope>NUCLEOTIDE SEQUENCE [LARGE SCALE GENOMIC DNA]</scope>
    <source>
        <strain evidence="9">UoL-WK</strain>
    </source>
</reference>
<keyword evidence="4" id="KW-0804">Transcription</keyword>
<dbReference type="Pfam" id="PF00010">
    <property type="entry name" value="HLH"/>
    <property type="match status" value="1"/>
</dbReference>
<sequence>MNTYRNSCGRSVPTEDTCEDIPVCRYLKAAVFPHFAERVPRVGTDRAFHWRADRGNRVAKRPRERRPPSQQELSGAFFAAACAFALRIRRTRRDACTRLQQRPVCRRDPFPGSHDRRQPISGVHLSSRGTRPPIQSVGKHLQVCSDRSPLLQPTDACNDAIARVETHPPFGPLSMSATAVCDPLAIEIPKKPLNKSASEHRKATKPLMEKRRRARINNSLNILKSLILDATNKDPSRHSKLEKADILEMTVRHIKDWQKRLATEAIVCDPNVRSKFKAGYSECALEVKRFLSSQNDVDDRLKQRLINHLSLCETSVNNALHTVNSPFAANIIAFPGMVPPPGSTNNPLRVQIPYPSLQKSPNDINNNQTIIESKLTTPPSSTSSTLFTFTFPPHHMPQNLQSPQTPNTPTTPSNRALSININYNNSLNNQASLNCGSCSPIHYRLGSIQPWSHGADSPVQCTGSISPASNSVRSLSPAGSDSHDVDMTAEAIDRRLSNNLDNDNSKQNLSHSPASN</sequence>
<evidence type="ECO:0000313" key="10">
    <source>
        <dbReference type="Proteomes" id="UP000285301"/>
    </source>
</evidence>
<feature type="compositionally biased region" description="Polar residues" evidence="6">
    <location>
        <begin position="459"/>
        <end position="479"/>
    </location>
</feature>
<feature type="compositionally biased region" description="Basic and acidic residues" evidence="6">
    <location>
        <begin position="481"/>
        <end position="496"/>
    </location>
</feature>
<comment type="subcellular location">
    <subcellularLocation>
        <location evidence="1">Nucleus</location>
    </subcellularLocation>
</comment>
<feature type="domain" description="BHLH" evidence="7">
    <location>
        <begin position="200"/>
        <end position="257"/>
    </location>
</feature>
<dbReference type="GO" id="GO:0005634">
    <property type="term" value="C:nucleus"/>
    <property type="evidence" value="ECO:0007669"/>
    <property type="project" value="UniProtKB-SubCell"/>
</dbReference>
<evidence type="ECO:0000259" key="7">
    <source>
        <dbReference type="PROSITE" id="PS50888"/>
    </source>
</evidence>
<feature type="domain" description="Orange" evidence="8">
    <location>
        <begin position="276"/>
        <end position="309"/>
    </location>
</feature>
<name>A0A443QBJ2_9ACAR</name>
<comment type="caution">
    <text evidence="9">The sequence shown here is derived from an EMBL/GenBank/DDBJ whole genome shotgun (WGS) entry which is preliminary data.</text>
</comment>
<feature type="region of interest" description="Disordered" evidence="6">
    <location>
        <begin position="453"/>
        <end position="516"/>
    </location>
</feature>
<feature type="compositionally biased region" description="Basic and acidic residues" evidence="6">
    <location>
        <begin position="107"/>
        <end position="118"/>
    </location>
</feature>
<gene>
    <name evidence="9" type="ORF">B4U79_07816</name>
</gene>
<keyword evidence="2" id="KW-0805">Transcription regulation</keyword>
<keyword evidence="3" id="KW-0238">DNA-binding</keyword>
<evidence type="ECO:0000256" key="1">
    <source>
        <dbReference type="ARBA" id="ARBA00004123"/>
    </source>
</evidence>
<feature type="compositionally biased region" description="Low complexity" evidence="6">
    <location>
        <begin position="497"/>
        <end position="510"/>
    </location>
</feature>
<dbReference type="PROSITE" id="PS50888">
    <property type="entry name" value="BHLH"/>
    <property type="match status" value="1"/>
</dbReference>
<dbReference type="GO" id="GO:0006355">
    <property type="term" value="P:regulation of DNA-templated transcription"/>
    <property type="evidence" value="ECO:0007669"/>
    <property type="project" value="InterPro"/>
</dbReference>
<accession>A0A443QBJ2</accession>
<dbReference type="AlphaFoldDB" id="A0A443QBJ2"/>
<feature type="non-terminal residue" evidence="9">
    <location>
        <position position="516"/>
    </location>
</feature>
<dbReference type="SUPFAM" id="SSF47459">
    <property type="entry name" value="HLH, helix-loop-helix DNA-binding domain"/>
    <property type="match status" value="1"/>
</dbReference>
<dbReference type="SMART" id="SM00353">
    <property type="entry name" value="HLH"/>
    <property type="match status" value="1"/>
</dbReference>
<evidence type="ECO:0000256" key="4">
    <source>
        <dbReference type="ARBA" id="ARBA00023163"/>
    </source>
</evidence>
<evidence type="ECO:0000313" key="9">
    <source>
        <dbReference type="EMBL" id="RWS00401.1"/>
    </source>
</evidence>
<keyword evidence="5" id="KW-0539">Nucleus</keyword>
<dbReference type="Proteomes" id="UP000285301">
    <property type="component" value="Unassembled WGS sequence"/>
</dbReference>
<dbReference type="SUPFAM" id="SSF158457">
    <property type="entry name" value="Orange domain-like"/>
    <property type="match status" value="1"/>
</dbReference>
<dbReference type="FunFam" id="4.10.280.10:FF:000009">
    <property type="entry name" value="Transcription factor HES-1"/>
    <property type="match status" value="1"/>
</dbReference>
<proteinExistence type="predicted"/>
<evidence type="ECO:0000256" key="6">
    <source>
        <dbReference type="SAM" id="MobiDB-lite"/>
    </source>
</evidence>
<dbReference type="PANTHER" id="PTHR10985">
    <property type="entry name" value="BASIC HELIX-LOOP-HELIX TRANSCRIPTION FACTOR, HES-RELATED"/>
    <property type="match status" value="1"/>
</dbReference>
<evidence type="ECO:0000259" key="8">
    <source>
        <dbReference type="PROSITE" id="PS51054"/>
    </source>
</evidence>
<organism evidence="9 10">
    <name type="scientific">Dinothrombium tinctorium</name>
    <dbReference type="NCBI Taxonomy" id="1965070"/>
    <lineage>
        <taxon>Eukaryota</taxon>
        <taxon>Metazoa</taxon>
        <taxon>Ecdysozoa</taxon>
        <taxon>Arthropoda</taxon>
        <taxon>Chelicerata</taxon>
        <taxon>Arachnida</taxon>
        <taxon>Acari</taxon>
        <taxon>Acariformes</taxon>
        <taxon>Trombidiformes</taxon>
        <taxon>Prostigmata</taxon>
        <taxon>Anystina</taxon>
        <taxon>Parasitengona</taxon>
        <taxon>Trombidioidea</taxon>
        <taxon>Trombidiidae</taxon>
        <taxon>Dinothrombium</taxon>
    </lineage>
</organism>
<dbReference type="InterPro" id="IPR050370">
    <property type="entry name" value="HES_HEY"/>
</dbReference>
<dbReference type="InterPro" id="IPR003650">
    <property type="entry name" value="Orange_dom"/>
</dbReference>
<dbReference type="OrthoDB" id="6085656at2759"/>
<feature type="region of interest" description="Disordered" evidence="6">
    <location>
        <begin position="107"/>
        <end position="133"/>
    </location>
</feature>
<evidence type="ECO:0000256" key="2">
    <source>
        <dbReference type="ARBA" id="ARBA00023015"/>
    </source>
</evidence>
<feature type="region of interest" description="Disordered" evidence="6">
    <location>
        <begin position="393"/>
        <end position="414"/>
    </location>
</feature>
<dbReference type="GO" id="GO:1990837">
    <property type="term" value="F:sequence-specific double-stranded DNA binding"/>
    <property type="evidence" value="ECO:0007669"/>
    <property type="project" value="UniProtKB-ARBA"/>
</dbReference>